<feature type="transmembrane region" description="Helical" evidence="7">
    <location>
        <begin position="347"/>
        <end position="367"/>
    </location>
</feature>
<dbReference type="CDD" id="cd17323">
    <property type="entry name" value="MFS_Tpo1_MDR_like"/>
    <property type="match status" value="1"/>
</dbReference>
<keyword evidence="3 7" id="KW-0812">Transmembrane</keyword>
<evidence type="ECO:0000256" key="4">
    <source>
        <dbReference type="ARBA" id="ARBA00022989"/>
    </source>
</evidence>
<dbReference type="PROSITE" id="PS50850">
    <property type="entry name" value="MFS"/>
    <property type="match status" value="1"/>
</dbReference>
<dbReference type="AlphaFoldDB" id="A0A9P4SG03"/>
<feature type="transmembrane region" description="Helical" evidence="7">
    <location>
        <begin position="271"/>
        <end position="294"/>
    </location>
</feature>
<dbReference type="InterPro" id="IPR036259">
    <property type="entry name" value="MFS_trans_sf"/>
</dbReference>
<feature type="transmembrane region" description="Helical" evidence="7">
    <location>
        <begin position="171"/>
        <end position="192"/>
    </location>
</feature>
<feature type="transmembrane region" description="Helical" evidence="7">
    <location>
        <begin position="104"/>
        <end position="122"/>
    </location>
</feature>
<dbReference type="Pfam" id="PF07690">
    <property type="entry name" value="MFS_1"/>
    <property type="match status" value="1"/>
</dbReference>
<dbReference type="GO" id="GO:0000297">
    <property type="term" value="F:spermine transmembrane transporter activity"/>
    <property type="evidence" value="ECO:0007669"/>
    <property type="project" value="TreeGrafter"/>
</dbReference>
<comment type="subcellular location">
    <subcellularLocation>
        <location evidence="1">Membrane</location>
        <topology evidence="1">Multi-pass membrane protein</topology>
    </subcellularLocation>
</comment>
<reference evidence="9" key="1">
    <citation type="journal article" date="2020" name="Stud. Mycol.">
        <title>101 Dothideomycetes genomes: a test case for predicting lifestyles and emergence of pathogens.</title>
        <authorList>
            <person name="Haridas S."/>
            <person name="Albert R."/>
            <person name="Binder M."/>
            <person name="Bloem J."/>
            <person name="Labutti K."/>
            <person name="Salamov A."/>
            <person name="Andreopoulos B."/>
            <person name="Baker S."/>
            <person name="Barry K."/>
            <person name="Bills G."/>
            <person name="Bluhm B."/>
            <person name="Cannon C."/>
            <person name="Castanera R."/>
            <person name="Culley D."/>
            <person name="Daum C."/>
            <person name="Ezra D."/>
            <person name="Gonzalez J."/>
            <person name="Henrissat B."/>
            <person name="Kuo A."/>
            <person name="Liang C."/>
            <person name="Lipzen A."/>
            <person name="Lutzoni F."/>
            <person name="Magnuson J."/>
            <person name="Mondo S."/>
            <person name="Nolan M."/>
            <person name="Ohm R."/>
            <person name="Pangilinan J."/>
            <person name="Park H.-J."/>
            <person name="Ramirez L."/>
            <person name="Alfaro M."/>
            <person name="Sun H."/>
            <person name="Tritt A."/>
            <person name="Yoshinaga Y."/>
            <person name="Zwiers L.-H."/>
            <person name="Turgeon B."/>
            <person name="Goodwin S."/>
            <person name="Spatafora J."/>
            <person name="Crous P."/>
            <person name="Grigoriev I."/>
        </authorList>
    </citation>
    <scope>NUCLEOTIDE SEQUENCE</scope>
    <source>
        <strain evidence="9">CBS 101060</strain>
    </source>
</reference>
<dbReference type="SUPFAM" id="SSF103473">
    <property type="entry name" value="MFS general substrate transporter"/>
    <property type="match status" value="1"/>
</dbReference>
<dbReference type="GO" id="GO:0015606">
    <property type="term" value="F:spermidine transmembrane transporter activity"/>
    <property type="evidence" value="ECO:0007669"/>
    <property type="project" value="TreeGrafter"/>
</dbReference>
<keyword evidence="10" id="KW-1185">Reference proteome</keyword>
<sequence>MVDADDEDSKCQERPQVPEWEDDPANPYNWSNVKKAYNFLAPAAIAFVISLGVSTYTPASTDIRDRFGVSPTLAILPFTLYVLGLAFGPMLAAPISETVGRRPVYFLTLPISIPFMAGAGFAQNFHTLLICRFFAGFFGSPTMAVSAGTAQDLYPMHVKPTQPDYRATVCAVFVLFPFLGSALGPVLGGITVREKGWRWTQWEAAGLTGAAILFATFMSETYARALVAKRAKKHNLATAPKLPPAQALKLLVTVVLLRPIMMLIREPIVSLLTLYTGVINGIVYSFFAAFPLIFTRTYDFDVAQAGLPFLSLAVGATFGAVTVILCDKTMFQPKRRRSTTYLTPEDRLYAALIGTFGPPIGLFWFAWTARDDIHWIVPILAAIPIVWGNVCVFTCVILYFSDTYDALTAASALAGNGMVRYTMGGVFPLFTVQLYERLGTDKATSMWAGVMVVLLPIPWLFWIWGGRVRGWSRYVGSGI</sequence>
<organism evidence="9 10">
    <name type="scientific">Patellaria atrata CBS 101060</name>
    <dbReference type="NCBI Taxonomy" id="1346257"/>
    <lineage>
        <taxon>Eukaryota</taxon>
        <taxon>Fungi</taxon>
        <taxon>Dikarya</taxon>
        <taxon>Ascomycota</taxon>
        <taxon>Pezizomycotina</taxon>
        <taxon>Dothideomycetes</taxon>
        <taxon>Dothideomycetes incertae sedis</taxon>
        <taxon>Patellariales</taxon>
        <taxon>Patellariaceae</taxon>
        <taxon>Patellaria</taxon>
    </lineage>
</organism>
<evidence type="ECO:0000256" key="3">
    <source>
        <dbReference type="ARBA" id="ARBA00022692"/>
    </source>
</evidence>
<protein>
    <submittedName>
        <fullName evidence="9">Bicyclomycin resistance protein</fullName>
    </submittedName>
</protein>
<evidence type="ECO:0000256" key="7">
    <source>
        <dbReference type="SAM" id="Phobius"/>
    </source>
</evidence>
<dbReference type="Proteomes" id="UP000799429">
    <property type="component" value="Unassembled WGS sequence"/>
</dbReference>
<comment type="caution">
    <text evidence="9">The sequence shown here is derived from an EMBL/GenBank/DDBJ whole genome shotgun (WGS) entry which is preliminary data.</text>
</comment>
<feature type="domain" description="Major facilitator superfamily (MFS) profile" evidence="8">
    <location>
        <begin position="38"/>
        <end position="467"/>
    </location>
</feature>
<dbReference type="GO" id="GO:0005886">
    <property type="term" value="C:plasma membrane"/>
    <property type="evidence" value="ECO:0007669"/>
    <property type="project" value="TreeGrafter"/>
</dbReference>
<evidence type="ECO:0000313" key="10">
    <source>
        <dbReference type="Proteomes" id="UP000799429"/>
    </source>
</evidence>
<feature type="region of interest" description="Disordered" evidence="6">
    <location>
        <begin position="1"/>
        <end position="25"/>
    </location>
</feature>
<dbReference type="EMBL" id="MU006091">
    <property type="protein sequence ID" value="KAF2841102.1"/>
    <property type="molecule type" value="Genomic_DNA"/>
</dbReference>
<feature type="transmembrane region" description="Helical" evidence="7">
    <location>
        <begin position="129"/>
        <end position="151"/>
    </location>
</feature>
<evidence type="ECO:0000256" key="1">
    <source>
        <dbReference type="ARBA" id="ARBA00004141"/>
    </source>
</evidence>
<feature type="transmembrane region" description="Helical" evidence="7">
    <location>
        <begin position="446"/>
        <end position="464"/>
    </location>
</feature>
<feature type="transmembrane region" description="Helical" evidence="7">
    <location>
        <begin position="306"/>
        <end position="326"/>
    </location>
</feature>
<dbReference type="InterPro" id="IPR011701">
    <property type="entry name" value="MFS"/>
</dbReference>
<keyword evidence="5 7" id="KW-0472">Membrane</keyword>
<proteinExistence type="inferred from homology"/>
<evidence type="ECO:0000313" key="9">
    <source>
        <dbReference type="EMBL" id="KAF2841102.1"/>
    </source>
</evidence>
<keyword evidence="4 7" id="KW-1133">Transmembrane helix</keyword>
<evidence type="ECO:0000259" key="8">
    <source>
        <dbReference type="PROSITE" id="PS50850"/>
    </source>
</evidence>
<feature type="transmembrane region" description="Helical" evidence="7">
    <location>
        <begin position="373"/>
        <end position="400"/>
    </location>
</feature>
<feature type="transmembrane region" description="Helical" evidence="7">
    <location>
        <begin position="412"/>
        <end position="434"/>
    </location>
</feature>
<evidence type="ECO:0000256" key="2">
    <source>
        <dbReference type="ARBA" id="ARBA00008335"/>
    </source>
</evidence>
<feature type="transmembrane region" description="Helical" evidence="7">
    <location>
        <begin position="204"/>
        <end position="227"/>
    </location>
</feature>
<accession>A0A9P4SG03</accession>
<dbReference type="PANTHER" id="PTHR23502:SF182">
    <property type="entry name" value="POLYAMINE TRANSPORTER, PUTATIVE-RELATED"/>
    <property type="match status" value="1"/>
</dbReference>
<evidence type="ECO:0000256" key="5">
    <source>
        <dbReference type="ARBA" id="ARBA00023136"/>
    </source>
</evidence>
<gene>
    <name evidence="9" type="ORF">M501DRAFT_1022529</name>
</gene>
<dbReference type="InterPro" id="IPR020846">
    <property type="entry name" value="MFS_dom"/>
</dbReference>
<feature type="transmembrane region" description="Helical" evidence="7">
    <location>
        <begin position="69"/>
        <end position="92"/>
    </location>
</feature>
<comment type="similarity">
    <text evidence="2">Belongs to the major facilitator superfamily.</text>
</comment>
<dbReference type="Gene3D" id="1.20.1250.20">
    <property type="entry name" value="MFS general substrate transporter like domains"/>
    <property type="match status" value="1"/>
</dbReference>
<dbReference type="OrthoDB" id="3936150at2759"/>
<evidence type="ECO:0000256" key="6">
    <source>
        <dbReference type="SAM" id="MobiDB-lite"/>
    </source>
</evidence>
<dbReference type="FunFam" id="1.20.1250.20:FF:000082">
    <property type="entry name" value="MFS multidrug transporter, putative"/>
    <property type="match status" value="1"/>
</dbReference>
<feature type="transmembrane region" description="Helical" evidence="7">
    <location>
        <begin position="36"/>
        <end position="57"/>
    </location>
</feature>
<dbReference type="PANTHER" id="PTHR23502">
    <property type="entry name" value="MAJOR FACILITATOR SUPERFAMILY"/>
    <property type="match status" value="1"/>
</dbReference>
<name>A0A9P4SG03_9PEZI</name>